<evidence type="ECO:0000256" key="12">
    <source>
        <dbReference type="SAM" id="Phobius"/>
    </source>
</evidence>
<keyword evidence="15" id="KW-1185">Reference proteome</keyword>
<dbReference type="STRING" id="1860102.ACCAA_510074"/>
<keyword evidence="10 12" id="KW-0472">Membrane</keyword>
<evidence type="ECO:0000256" key="3">
    <source>
        <dbReference type="ARBA" id="ARBA00022448"/>
    </source>
</evidence>
<keyword evidence="5" id="KW-1003">Cell membrane</keyword>
<comment type="subcellular location">
    <subcellularLocation>
        <location evidence="1">Cell membrane</location>
        <topology evidence="1">Multi-pass membrane protein</topology>
    </subcellularLocation>
</comment>
<dbReference type="AlphaFoldDB" id="A0A1A8XVP3"/>
<evidence type="ECO:0000256" key="11">
    <source>
        <dbReference type="ARBA" id="ARBA00023201"/>
    </source>
</evidence>
<dbReference type="Proteomes" id="UP000199169">
    <property type="component" value="Unassembled WGS sequence"/>
</dbReference>
<feature type="transmembrane region" description="Helical" evidence="12">
    <location>
        <begin position="151"/>
        <end position="175"/>
    </location>
</feature>
<dbReference type="GO" id="GO:0005886">
    <property type="term" value="C:plasma membrane"/>
    <property type="evidence" value="ECO:0007669"/>
    <property type="project" value="UniProtKB-SubCell"/>
</dbReference>
<dbReference type="InterPro" id="IPR018422">
    <property type="entry name" value="Cation/H_exchanger_CPA1"/>
</dbReference>
<keyword evidence="3" id="KW-0813">Transport</keyword>
<feature type="transmembrane region" description="Helical" evidence="12">
    <location>
        <begin position="116"/>
        <end position="139"/>
    </location>
</feature>
<feature type="transmembrane region" description="Helical" evidence="12">
    <location>
        <begin position="45"/>
        <end position="67"/>
    </location>
</feature>
<keyword evidence="6 12" id="KW-0812">Transmembrane</keyword>
<reference evidence="14 15" key="1">
    <citation type="submission" date="2016-06" db="EMBL/GenBank/DDBJ databases">
        <authorList>
            <person name="Kjaerup R.B."/>
            <person name="Dalgaard T.S."/>
            <person name="Juul-Madsen H.R."/>
        </authorList>
    </citation>
    <scope>NUCLEOTIDE SEQUENCE [LARGE SCALE GENOMIC DNA]</scope>
    <source>
        <strain evidence="14">3</strain>
    </source>
</reference>
<keyword evidence="4" id="KW-0050">Antiport</keyword>
<dbReference type="GO" id="GO:0051453">
    <property type="term" value="P:regulation of intracellular pH"/>
    <property type="evidence" value="ECO:0007669"/>
    <property type="project" value="TreeGrafter"/>
</dbReference>
<feature type="domain" description="Cation/H+ exchanger transmembrane" evidence="13">
    <location>
        <begin position="2"/>
        <end position="204"/>
    </location>
</feature>
<gene>
    <name evidence="14" type="ORF">ACCAA_510074</name>
</gene>
<evidence type="ECO:0000256" key="1">
    <source>
        <dbReference type="ARBA" id="ARBA00004651"/>
    </source>
</evidence>
<dbReference type="Pfam" id="PF00999">
    <property type="entry name" value="Na_H_Exchanger"/>
    <property type="match status" value="1"/>
</dbReference>
<evidence type="ECO:0000256" key="4">
    <source>
        <dbReference type="ARBA" id="ARBA00022449"/>
    </source>
</evidence>
<keyword evidence="11" id="KW-0739">Sodium transport</keyword>
<evidence type="ECO:0000259" key="13">
    <source>
        <dbReference type="Pfam" id="PF00999"/>
    </source>
</evidence>
<comment type="similarity">
    <text evidence="2">Belongs to the monovalent cation:proton antiporter 1 (CPA1) transporter (TC 2.A.36) family.</text>
</comment>
<evidence type="ECO:0000256" key="6">
    <source>
        <dbReference type="ARBA" id="ARBA00022692"/>
    </source>
</evidence>
<sequence>MLLLKEVGGALVLALAAGIVTYQMLKRVDNYQVEVLLTLALAMGVYALADALHLSAPIAVVVAGLFVGNRGRAFAMSEKTREHVDTFWELVDEILNVVLFLLIGLELLVLPLKREWLMAGALAIPIVLSARWLSVAAIVGPLGRVTTQAKGAIAVLTWGGLRGGISVAMALSLPANDSRSLILTLTYFVVVFSILVQGMTVGRVIRMTSGPTATVKSSHGS</sequence>
<dbReference type="GO" id="GO:0098719">
    <property type="term" value="P:sodium ion import across plasma membrane"/>
    <property type="evidence" value="ECO:0007669"/>
    <property type="project" value="TreeGrafter"/>
</dbReference>
<evidence type="ECO:0000256" key="7">
    <source>
        <dbReference type="ARBA" id="ARBA00022989"/>
    </source>
</evidence>
<protein>
    <submittedName>
        <fullName evidence="14">Na(+)/H(+) antiporter NhaP</fullName>
    </submittedName>
</protein>
<feature type="transmembrane region" description="Helical" evidence="12">
    <location>
        <begin position="87"/>
        <end position="110"/>
    </location>
</feature>
<dbReference type="InterPro" id="IPR006153">
    <property type="entry name" value="Cation/H_exchanger_TM"/>
</dbReference>
<proteinExistence type="inferred from homology"/>
<accession>A0A1A8XVP3</accession>
<evidence type="ECO:0000256" key="2">
    <source>
        <dbReference type="ARBA" id="ARBA00007367"/>
    </source>
</evidence>
<evidence type="ECO:0000256" key="9">
    <source>
        <dbReference type="ARBA" id="ARBA00023065"/>
    </source>
</evidence>
<keyword evidence="7 12" id="KW-1133">Transmembrane helix</keyword>
<dbReference type="EMBL" id="FLQX01000129">
    <property type="protein sequence ID" value="SBT08048.1"/>
    <property type="molecule type" value="Genomic_DNA"/>
</dbReference>
<dbReference type="GO" id="GO:0015385">
    <property type="term" value="F:sodium:proton antiporter activity"/>
    <property type="evidence" value="ECO:0007669"/>
    <property type="project" value="InterPro"/>
</dbReference>
<feature type="transmembrane region" description="Helical" evidence="12">
    <location>
        <begin position="7"/>
        <end position="25"/>
    </location>
</feature>
<evidence type="ECO:0000256" key="8">
    <source>
        <dbReference type="ARBA" id="ARBA00023053"/>
    </source>
</evidence>
<name>A0A1A8XVP3_9PROT</name>
<evidence type="ECO:0000256" key="5">
    <source>
        <dbReference type="ARBA" id="ARBA00022475"/>
    </source>
</evidence>
<dbReference type="PANTHER" id="PTHR10110:SF195">
    <property type="entry name" value="NA(+)_H(+) ANTIPORTER NHAS2"/>
    <property type="match status" value="1"/>
</dbReference>
<dbReference type="PANTHER" id="PTHR10110">
    <property type="entry name" value="SODIUM/HYDROGEN EXCHANGER"/>
    <property type="match status" value="1"/>
</dbReference>
<organism evidence="14 15">
    <name type="scientific">Candidatus Accumulibacter aalborgensis</name>
    <dbReference type="NCBI Taxonomy" id="1860102"/>
    <lineage>
        <taxon>Bacteria</taxon>
        <taxon>Pseudomonadati</taxon>
        <taxon>Pseudomonadota</taxon>
        <taxon>Betaproteobacteria</taxon>
        <taxon>Candidatus Accumulibacter</taxon>
    </lineage>
</organism>
<dbReference type="GO" id="GO:0015386">
    <property type="term" value="F:potassium:proton antiporter activity"/>
    <property type="evidence" value="ECO:0007669"/>
    <property type="project" value="TreeGrafter"/>
</dbReference>
<evidence type="ECO:0000313" key="14">
    <source>
        <dbReference type="EMBL" id="SBT08048.1"/>
    </source>
</evidence>
<evidence type="ECO:0000313" key="15">
    <source>
        <dbReference type="Proteomes" id="UP000199169"/>
    </source>
</evidence>
<keyword evidence="9" id="KW-0406">Ion transport</keyword>
<feature type="transmembrane region" description="Helical" evidence="12">
    <location>
        <begin position="181"/>
        <end position="201"/>
    </location>
</feature>
<evidence type="ECO:0000256" key="10">
    <source>
        <dbReference type="ARBA" id="ARBA00023136"/>
    </source>
</evidence>
<keyword evidence="8" id="KW-0915">Sodium</keyword>